<reference evidence="1 2" key="1">
    <citation type="journal article" date="2003" name="DNA Res.">
        <title>Complete genome structure of Gloeobacter violaceus PCC 7421, a cyanobacterium that lacks thylakoids.</title>
        <authorList>
            <person name="Nakamura Y."/>
            <person name="Kaneko T."/>
            <person name="Sato S."/>
            <person name="Mimuro M."/>
            <person name="Miyashita H."/>
            <person name="Tsuchiya T."/>
            <person name="Sasamoto S."/>
            <person name="Watanabe A."/>
            <person name="Kawashima K."/>
            <person name="Kishida Y."/>
            <person name="Kiyokawa C."/>
            <person name="Kohara M."/>
            <person name="Matsumoto M."/>
            <person name="Matsuno A."/>
            <person name="Nakazaki N."/>
            <person name="Shimpo S."/>
            <person name="Takeuchi C."/>
            <person name="Yamada M."/>
            <person name="Tabata S."/>
        </authorList>
    </citation>
    <scope>NUCLEOTIDE SEQUENCE [LARGE SCALE GENOMIC DNA]</scope>
    <source>
        <strain evidence="2">ATCC 29082 / PCC 7421</strain>
    </source>
</reference>
<dbReference type="AlphaFoldDB" id="Q7ND96"/>
<dbReference type="SUPFAM" id="SSF55136">
    <property type="entry name" value="Probable bacterial effector-binding domain"/>
    <property type="match status" value="1"/>
</dbReference>
<dbReference type="PhylomeDB" id="Q7ND96"/>
<dbReference type="PATRIC" id="fig|251221.4.peg.4368"/>
<dbReference type="HOGENOM" id="CLU_104131_1_0_3"/>
<dbReference type="InterPro" id="IPR006917">
    <property type="entry name" value="SOUL_heme-bd"/>
</dbReference>
<sequence length="174" mass="19048">MAELPEGFPAPTLPGVIEIKHYPPYRSATVRIEGALAGATSAAFAPLFAHISTNEIAMTSPVEARYPAIALDEPREHGQAEVSFLYGSLAIAPGRTAQGVAVEDHPAMTVLSLGLRGEYSWERFRAGLQQLREWLMHHPGYEVSGSARRLLYDSPYVPAERKRSEVQLPVRPEG</sequence>
<dbReference type="eggNOG" id="COG3449">
    <property type="taxonomic scope" value="Bacteria"/>
</dbReference>
<reference evidence="1 2" key="2">
    <citation type="journal article" date="2003" name="DNA Res.">
        <title>Complete genome structure of Gloeobacter violaceus PCC 7421, a cyanobacterium that lacks thylakoids (supplement).</title>
        <authorList>
            <person name="Nakamura Y."/>
            <person name="Kaneko T."/>
            <person name="Sato S."/>
            <person name="Mimuro M."/>
            <person name="Miyashita H."/>
            <person name="Tsuchiya T."/>
            <person name="Sasamoto S."/>
            <person name="Watanabe A."/>
            <person name="Kawashima K."/>
            <person name="Kishida Y."/>
            <person name="Kiyokawa C."/>
            <person name="Kohara M."/>
            <person name="Matsumoto M."/>
            <person name="Matsuno A."/>
            <person name="Nakazaki N."/>
            <person name="Shimpo S."/>
            <person name="Takeuchi C."/>
            <person name="Yamada M."/>
            <person name="Tabata S."/>
        </authorList>
    </citation>
    <scope>NUCLEOTIDE SEQUENCE [LARGE SCALE GENOMIC DNA]</scope>
    <source>
        <strain evidence="2">ATCC 29082 / PCC 7421</strain>
    </source>
</reference>
<evidence type="ECO:0000313" key="2">
    <source>
        <dbReference type="Proteomes" id="UP000000557"/>
    </source>
</evidence>
<dbReference type="RefSeq" id="WP_011144323.1">
    <property type="nucleotide sequence ID" value="NC_005125.1"/>
</dbReference>
<dbReference type="KEGG" id="gvi:glr4340"/>
<organism evidence="1 2">
    <name type="scientific">Gloeobacter violaceus (strain ATCC 29082 / PCC 7421)</name>
    <dbReference type="NCBI Taxonomy" id="251221"/>
    <lineage>
        <taxon>Bacteria</taxon>
        <taxon>Bacillati</taxon>
        <taxon>Cyanobacteriota</taxon>
        <taxon>Cyanophyceae</taxon>
        <taxon>Gloeobacterales</taxon>
        <taxon>Gloeobacteraceae</taxon>
        <taxon>Gloeobacter</taxon>
    </lineage>
</organism>
<keyword evidence="2" id="KW-1185">Reference proteome</keyword>
<dbReference type="Proteomes" id="UP000000557">
    <property type="component" value="Chromosome"/>
</dbReference>
<protein>
    <submittedName>
        <fullName evidence="1">Glr4340 protein</fullName>
    </submittedName>
</protein>
<dbReference type="InParanoid" id="Q7ND96"/>
<gene>
    <name evidence="1" type="ordered locus">glr4340</name>
</gene>
<dbReference type="EMBL" id="BA000045">
    <property type="protein sequence ID" value="BAC92281.1"/>
    <property type="molecule type" value="Genomic_DNA"/>
</dbReference>
<dbReference type="InterPro" id="IPR011256">
    <property type="entry name" value="Reg_factor_effector_dom_sf"/>
</dbReference>
<proteinExistence type="predicted"/>
<dbReference type="OrthoDB" id="452500at2"/>
<name>Q7ND96_GLOVI</name>
<evidence type="ECO:0000313" key="1">
    <source>
        <dbReference type="EMBL" id="BAC92281.1"/>
    </source>
</evidence>
<dbReference type="EnsemblBacteria" id="BAC92281">
    <property type="protein sequence ID" value="BAC92281"/>
    <property type="gene ID" value="BAC92281"/>
</dbReference>
<accession>Q7ND96</accession>
<dbReference type="Gene3D" id="3.20.80.10">
    <property type="entry name" value="Regulatory factor, effector binding domain"/>
    <property type="match status" value="1"/>
</dbReference>
<dbReference type="Pfam" id="PF04832">
    <property type="entry name" value="SOUL"/>
    <property type="match status" value="1"/>
</dbReference>